<keyword evidence="1" id="KW-0805">Transcription regulation</keyword>
<dbReference type="PANTHER" id="PTHR46796">
    <property type="entry name" value="HTH-TYPE TRANSCRIPTIONAL ACTIVATOR RHAS-RELATED"/>
    <property type="match status" value="1"/>
</dbReference>
<dbReference type="Pfam" id="PF12852">
    <property type="entry name" value="Cupin_6"/>
    <property type="match status" value="1"/>
</dbReference>
<dbReference type="Pfam" id="PF12833">
    <property type="entry name" value="HTH_18"/>
    <property type="match status" value="1"/>
</dbReference>
<dbReference type="PANTHER" id="PTHR46796:SF7">
    <property type="entry name" value="ARAC FAMILY TRANSCRIPTIONAL REGULATOR"/>
    <property type="match status" value="1"/>
</dbReference>
<dbReference type="InterPro" id="IPR037923">
    <property type="entry name" value="HTH-like"/>
</dbReference>
<evidence type="ECO:0000256" key="3">
    <source>
        <dbReference type="ARBA" id="ARBA00023159"/>
    </source>
</evidence>
<dbReference type="InterPro" id="IPR018060">
    <property type="entry name" value="HTH_AraC"/>
</dbReference>
<evidence type="ECO:0000313" key="7">
    <source>
        <dbReference type="Proteomes" id="UP001359886"/>
    </source>
</evidence>
<dbReference type="InterPro" id="IPR009057">
    <property type="entry name" value="Homeodomain-like_sf"/>
</dbReference>
<dbReference type="InterPro" id="IPR050204">
    <property type="entry name" value="AraC_XylS_family_regulators"/>
</dbReference>
<evidence type="ECO:0000259" key="5">
    <source>
        <dbReference type="PROSITE" id="PS01124"/>
    </source>
</evidence>
<keyword evidence="3" id="KW-0010">Activator</keyword>
<dbReference type="InterPro" id="IPR018062">
    <property type="entry name" value="HTH_AraC-typ_CS"/>
</dbReference>
<dbReference type="InterPro" id="IPR032783">
    <property type="entry name" value="AraC_lig"/>
</dbReference>
<dbReference type="GO" id="GO:0043565">
    <property type="term" value="F:sequence-specific DNA binding"/>
    <property type="evidence" value="ECO:0007669"/>
    <property type="project" value="InterPro"/>
</dbReference>
<dbReference type="Gene3D" id="1.10.10.60">
    <property type="entry name" value="Homeodomain-like"/>
    <property type="match status" value="2"/>
</dbReference>
<dbReference type="RefSeq" id="WP_354695072.1">
    <property type="nucleotide sequence ID" value="NZ_JAZHOG010000005.1"/>
</dbReference>
<comment type="caution">
    <text evidence="6">The sequence shown here is derived from an EMBL/GenBank/DDBJ whole genome shotgun (WGS) entry which is preliminary data.</text>
</comment>
<accession>A0AAW9RG10</accession>
<keyword evidence="7" id="KW-1185">Reference proteome</keyword>
<proteinExistence type="predicted"/>
<evidence type="ECO:0000313" key="6">
    <source>
        <dbReference type="EMBL" id="MEJ8567748.1"/>
    </source>
</evidence>
<dbReference type="PROSITE" id="PS00041">
    <property type="entry name" value="HTH_ARAC_FAMILY_1"/>
    <property type="match status" value="1"/>
</dbReference>
<dbReference type="AlphaFoldDB" id="A0AAW9RG10"/>
<evidence type="ECO:0000256" key="2">
    <source>
        <dbReference type="ARBA" id="ARBA00023125"/>
    </source>
</evidence>
<gene>
    <name evidence="6" type="ORF">V3330_08940</name>
</gene>
<evidence type="ECO:0000256" key="4">
    <source>
        <dbReference type="ARBA" id="ARBA00023163"/>
    </source>
</evidence>
<protein>
    <submittedName>
        <fullName evidence="6">AraC family transcriptional regulator</fullName>
    </submittedName>
</protein>
<dbReference type="InterPro" id="IPR014710">
    <property type="entry name" value="RmlC-like_jellyroll"/>
</dbReference>
<dbReference type="InterPro" id="IPR020449">
    <property type="entry name" value="Tscrpt_reg_AraC-type_HTH"/>
</dbReference>
<reference evidence="6 7" key="1">
    <citation type="submission" date="2024-02" db="EMBL/GenBank/DDBJ databases">
        <title>A novel Wenzhouxiangellaceae bacterium, isolated from coastal sediments.</title>
        <authorList>
            <person name="Du Z.-J."/>
            <person name="Ye Y.-Q."/>
            <person name="Zhang X.-Y."/>
        </authorList>
    </citation>
    <scope>NUCLEOTIDE SEQUENCE [LARGE SCALE GENOMIC DNA]</scope>
    <source>
        <strain evidence="6 7">CH-27</strain>
    </source>
</reference>
<dbReference type="SUPFAM" id="SSF51215">
    <property type="entry name" value="Regulatory protein AraC"/>
    <property type="match status" value="1"/>
</dbReference>
<evidence type="ECO:0000256" key="1">
    <source>
        <dbReference type="ARBA" id="ARBA00023015"/>
    </source>
</evidence>
<dbReference type="SMART" id="SM00342">
    <property type="entry name" value="HTH_ARAC"/>
    <property type="match status" value="1"/>
</dbReference>
<name>A0AAW9RG10_9GAMM</name>
<dbReference type="PRINTS" id="PR00032">
    <property type="entry name" value="HTHARAC"/>
</dbReference>
<dbReference type="EMBL" id="JAZHOG010000005">
    <property type="protein sequence ID" value="MEJ8567748.1"/>
    <property type="molecule type" value="Genomic_DNA"/>
</dbReference>
<dbReference type="Proteomes" id="UP001359886">
    <property type="component" value="Unassembled WGS sequence"/>
</dbReference>
<organism evidence="6 7">
    <name type="scientific">Elongatibacter sediminis</name>
    <dbReference type="NCBI Taxonomy" id="3119006"/>
    <lineage>
        <taxon>Bacteria</taxon>
        <taxon>Pseudomonadati</taxon>
        <taxon>Pseudomonadota</taxon>
        <taxon>Gammaproteobacteria</taxon>
        <taxon>Chromatiales</taxon>
        <taxon>Wenzhouxiangellaceae</taxon>
        <taxon>Elongatibacter</taxon>
    </lineage>
</organism>
<sequence length="280" mass="31403">MEVLTDILNGLRATGSVYFCDFLVPPWELTFEDEERATFHLVRRGRCRVRIGDESHALETGDFIFLAPGSDHKLCGDDAGDPDTLLLCGYCAFDSADDDVLTRALPGFVLLRRDELDQWPWLLRTLDHLGAEYQSGAPGSELTVNKLTEVLLVQLLRADFGRRQDTGIISALRDKRIASALAAIHEQPGDDWTIERAADVAAMSRSGFARRFKELLEQSFFDYLTKLRMRNARDLLTSSTLSVGDIGERVGYQSELSFVKAFKKQHAVTPRAYRLQSKAG</sequence>
<dbReference type="Gene3D" id="2.60.120.10">
    <property type="entry name" value="Jelly Rolls"/>
    <property type="match status" value="1"/>
</dbReference>
<dbReference type="SUPFAM" id="SSF46689">
    <property type="entry name" value="Homeodomain-like"/>
    <property type="match status" value="2"/>
</dbReference>
<dbReference type="PROSITE" id="PS01124">
    <property type="entry name" value="HTH_ARAC_FAMILY_2"/>
    <property type="match status" value="1"/>
</dbReference>
<keyword evidence="2" id="KW-0238">DNA-binding</keyword>
<keyword evidence="4" id="KW-0804">Transcription</keyword>
<feature type="domain" description="HTH araC/xylS-type" evidence="5">
    <location>
        <begin position="178"/>
        <end position="276"/>
    </location>
</feature>
<dbReference type="GO" id="GO:0003700">
    <property type="term" value="F:DNA-binding transcription factor activity"/>
    <property type="evidence" value="ECO:0007669"/>
    <property type="project" value="InterPro"/>
</dbReference>